<dbReference type="STRING" id="2880.D7FHY7"/>
<feature type="region of interest" description="Disordered" evidence="9">
    <location>
        <begin position="479"/>
        <end position="502"/>
    </location>
</feature>
<comment type="similarity">
    <text evidence="2 8">Belongs to the TFB2 family.</text>
</comment>
<dbReference type="EMBL" id="FN647841">
    <property type="protein sequence ID" value="CBJ48998.1"/>
    <property type="molecule type" value="Genomic_DNA"/>
</dbReference>
<dbReference type="AlphaFoldDB" id="D7FHY7"/>
<dbReference type="GO" id="GO:0003690">
    <property type="term" value="F:double-stranded DNA binding"/>
    <property type="evidence" value="ECO:0007669"/>
    <property type="project" value="TreeGrafter"/>
</dbReference>
<evidence type="ECO:0000313" key="11">
    <source>
        <dbReference type="EMBL" id="CBJ48998.1"/>
    </source>
</evidence>
<feature type="region of interest" description="Disordered" evidence="9">
    <location>
        <begin position="318"/>
        <end position="342"/>
    </location>
</feature>
<sequence length="534" mass="58104">MESSSNPGPPGLLASATTMSLNVFDYLERLPPDALDKLYGAAPPAADGQGGRSHGQWTCRALLQSLPQLAKQHVMRLLFVEGPVGKGMLKSWVKKEYQRVHAASVRKLVSLRVLLPSAGGQEYQLNPPFRENLQRALCASDKTPWQGDVPLSADRSPPTVAKIERQMHSQWQDVLYFLVGSDEEGRSTPPARVVKFMEESGLMRPVRGRGALRITDKGYEFMLKEAHVQAWMVVHALINGYGRTQPGCRDELLAFLFQLSYCKVGDAYPLGALTQTQRDLAQDFVELGLLFKRKAKSTRFYPTSIAVNLIFGSSPSGDAGGAGGGGTQRKPQPAGGLGGGKREDDTSIHIIVETNFQVIAYTRSKLHFAMLSLFLELRALLPNAIVGAITRESMRKALSTGIKGRQVLDFLKWHAHPVVRRRTPVVPENIADQVLLWERERDRMEHRDGVLVDVSYASRDAFRGMTEFANAKQGLLWSSPLGGEDEEGGGGGGGSGSGSSGGGLAGRKKLMVVSPGIVESLNAAIVENGWTSSF</sequence>
<dbReference type="GO" id="GO:0000439">
    <property type="term" value="C:transcription factor TFIIH core complex"/>
    <property type="evidence" value="ECO:0007669"/>
    <property type="project" value="InterPro"/>
</dbReference>
<dbReference type="Proteomes" id="UP000002630">
    <property type="component" value="Linkage Group LG26"/>
</dbReference>
<dbReference type="GO" id="GO:0001671">
    <property type="term" value="F:ATPase activator activity"/>
    <property type="evidence" value="ECO:0007669"/>
    <property type="project" value="InterPro"/>
</dbReference>
<accession>D7FHY7</accession>
<evidence type="ECO:0000256" key="7">
    <source>
        <dbReference type="ARBA" id="ARBA00023242"/>
    </source>
</evidence>
<evidence type="ECO:0000256" key="3">
    <source>
        <dbReference type="ARBA" id="ARBA00022763"/>
    </source>
</evidence>
<evidence type="ECO:0000259" key="10">
    <source>
        <dbReference type="Pfam" id="PF18307"/>
    </source>
</evidence>
<keyword evidence="6 8" id="KW-0234">DNA repair</keyword>
<keyword evidence="3 8" id="KW-0227">DNA damage</keyword>
<keyword evidence="7 8" id="KW-0539">Nucleus</keyword>
<dbReference type="PANTHER" id="PTHR13152:SF0">
    <property type="entry name" value="GENERAL TRANSCRIPTION FACTOR IIH SUBUNIT 4"/>
    <property type="match status" value="1"/>
</dbReference>
<evidence type="ECO:0000256" key="1">
    <source>
        <dbReference type="ARBA" id="ARBA00004123"/>
    </source>
</evidence>
<dbReference type="OrthoDB" id="364513at2759"/>
<evidence type="ECO:0000313" key="12">
    <source>
        <dbReference type="Proteomes" id="UP000002630"/>
    </source>
</evidence>
<keyword evidence="12" id="KW-1185">Reference proteome</keyword>
<dbReference type="PANTHER" id="PTHR13152">
    <property type="entry name" value="TFIIH, POLYPEPTIDE 4"/>
    <property type="match status" value="1"/>
</dbReference>
<dbReference type="GO" id="GO:0005675">
    <property type="term" value="C:transcription factor TFIIH holo complex"/>
    <property type="evidence" value="ECO:0007669"/>
    <property type="project" value="TreeGrafter"/>
</dbReference>
<comment type="function">
    <text evidence="8">Component of the general transcription and DNA repair factor IIH (TFIIH) core complex which is involved in general and transcription-coupled nucleotide excision repair (NER) of damaged DNA.</text>
</comment>
<keyword evidence="5 8" id="KW-0804">Transcription</keyword>
<dbReference type="GO" id="GO:0006289">
    <property type="term" value="P:nucleotide-excision repair"/>
    <property type="evidence" value="ECO:0007669"/>
    <property type="project" value="InterPro"/>
</dbReference>
<comment type="subcellular location">
    <subcellularLocation>
        <location evidence="1 8">Nucleus</location>
    </subcellularLocation>
</comment>
<reference evidence="11 12" key="1">
    <citation type="journal article" date="2010" name="Nature">
        <title>The Ectocarpus genome and the independent evolution of multicellularity in brown algae.</title>
        <authorList>
            <person name="Cock J.M."/>
            <person name="Sterck L."/>
            <person name="Rouze P."/>
            <person name="Scornet D."/>
            <person name="Allen A.E."/>
            <person name="Amoutzias G."/>
            <person name="Anthouard V."/>
            <person name="Artiguenave F."/>
            <person name="Aury J.M."/>
            <person name="Badger J.H."/>
            <person name="Beszteri B."/>
            <person name="Billiau K."/>
            <person name="Bonnet E."/>
            <person name="Bothwell J.H."/>
            <person name="Bowler C."/>
            <person name="Boyen C."/>
            <person name="Brownlee C."/>
            <person name="Carrano C.J."/>
            <person name="Charrier B."/>
            <person name="Cho G.Y."/>
            <person name="Coelho S.M."/>
            <person name="Collen J."/>
            <person name="Corre E."/>
            <person name="Da Silva C."/>
            <person name="Delage L."/>
            <person name="Delaroque N."/>
            <person name="Dittami S.M."/>
            <person name="Doulbeau S."/>
            <person name="Elias M."/>
            <person name="Farnham G."/>
            <person name="Gachon C.M."/>
            <person name="Gschloessl B."/>
            <person name="Heesch S."/>
            <person name="Jabbari K."/>
            <person name="Jubin C."/>
            <person name="Kawai H."/>
            <person name="Kimura K."/>
            <person name="Kloareg B."/>
            <person name="Kupper F.C."/>
            <person name="Lang D."/>
            <person name="Le Bail A."/>
            <person name="Leblanc C."/>
            <person name="Lerouge P."/>
            <person name="Lohr M."/>
            <person name="Lopez P.J."/>
            <person name="Martens C."/>
            <person name="Maumus F."/>
            <person name="Michel G."/>
            <person name="Miranda-Saavedra D."/>
            <person name="Morales J."/>
            <person name="Moreau H."/>
            <person name="Motomura T."/>
            <person name="Nagasato C."/>
            <person name="Napoli C.A."/>
            <person name="Nelson D.R."/>
            <person name="Nyvall-Collen P."/>
            <person name="Peters A.F."/>
            <person name="Pommier C."/>
            <person name="Potin P."/>
            <person name="Poulain J."/>
            <person name="Quesneville H."/>
            <person name="Read B."/>
            <person name="Rensing S.A."/>
            <person name="Ritter A."/>
            <person name="Rousvoal S."/>
            <person name="Samanta M."/>
            <person name="Samson G."/>
            <person name="Schroeder D.C."/>
            <person name="Segurens B."/>
            <person name="Strittmatter M."/>
            <person name="Tonon T."/>
            <person name="Tregear J.W."/>
            <person name="Valentin K."/>
            <person name="von Dassow P."/>
            <person name="Yamagishi T."/>
            <person name="Van de Peer Y."/>
            <person name="Wincker P."/>
        </authorList>
    </citation>
    <scope>NUCLEOTIDE SEQUENCE [LARGE SCALE GENOMIC DNA]</scope>
    <source>
        <strain evidence="12">Ec32 / CCAP1310/4</strain>
    </source>
</reference>
<evidence type="ECO:0000256" key="9">
    <source>
        <dbReference type="SAM" id="MobiDB-lite"/>
    </source>
</evidence>
<evidence type="ECO:0000256" key="4">
    <source>
        <dbReference type="ARBA" id="ARBA00023015"/>
    </source>
</evidence>
<evidence type="ECO:0000256" key="6">
    <source>
        <dbReference type="ARBA" id="ARBA00023204"/>
    </source>
</evidence>
<gene>
    <name evidence="11" type="ORF">Esi_0115_0040</name>
</gene>
<evidence type="ECO:0000256" key="8">
    <source>
        <dbReference type="RuleBase" id="RU364024"/>
    </source>
</evidence>
<keyword evidence="4 8" id="KW-0805">Transcription regulation</keyword>
<dbReference type="eggNOG" id="KOG3471">
    <property type="taxonomic scope" value="Eukaryota"/>
</dbReference>
<feature type="domain" description="Transcription factor Tfb2 C-terminal" evidence="10">
    <location>
        <begin position="432"/>
        <end position="480"/>
    </location>
</feature>
<dbReference type="OMA" id="KGFIIIE"/>
<dbReference type="EMBL" id="FN649751">
    <property type="protein sequence ID" value="CBJ48998.1"/>
    <property type="molecule type" value="Genomic_DNA"/>
</dbReference>
<organism evidence="11 12">
    <name type="scientific">Ectocarpus siliculosus</name>
    <name type="common">Brown alga</name>
    <name type="synonym">Conferva siliculosa</name>
    <dbReference type="NCBI Taxonomy" id="2880"/>
    <lineage>
        <taxon>Eukaryota</taxon>
        <taxon>Sar</taxon>
        <taxon>Stramenopiles</taxon>
        <taxon>Ochrophyta</taxon>
        <taxon>PX clade</taxon>
        <taxon>Phaeophyceae</taxon>
        <taxon>Ectocarpales</taxon>
        <taxon>Ectocarpaceae</taxon>
        <taxon>Ectocarpus</taxon>
    </lineage>
</organism>
<dbReference type="Pfam" id="PF03849">
    <property type="entry name" value="Tfb2"/>
    <property type="match status" value="1"/>
</dbReference>
<dbReference type="InterPro" id="IPR004598">
    <property type="entry name" value="TFIIH_p52/Tfb2"/>
</dbReference>
<feature type="compositionally biased region" description="Gly residues" evidence="9">
    <location>
        <begin position="489"/>
        <end position="502"/>
    </location>
</feature>
<dbReference type="Pfam" id="PF18307">
    <property type="entry name" value="Tfb2_C"/>
    <property type="match status" value="1"/>
</dbReference>
<evidence type="ECO:0000256" key="2">
    <source>
        <dbReference type="ARBA" id="ARBA00007132"/>
    </source>
</evidence>
<evidence type="ECO:0000256" key="5">
    <source>
        <dbReference type="ARBA" id="ARBA00023163"/>
    </source>
</evidence>
<feature type="compositionally biased region" description="Gly residues" evidence="9">
    <location>
        <begin position="318"/>
        <end position="327"/>
    </location>
</feature>
<dbReference type="InParanoid" id="D7FHY7"/>
<dbReference type="Gene3D" id="3.30.70.2610">
    <property type="match status" value="1"/>
</dbReference>
<dbReference type="InterPro" id="IPR040662">
    <property type="entry name" value="Tfb2_C"/>
</dbReference>
<protein>
    <recommendedName>
        <fullName evidence="8">General transcription factor IIH subunit 4</fullName>
    </recommendedName>
</protein>
<name>D7FHY7_ECTSI</name>
<proteinExistence type="inferred from homology"/>